<evidence type="ECO:0000313" key="2">
    <source>
        <dbReference type="Proteomes" id="UP000546970"/>
    </source>
</evidence>
<protein>
    <submittedName>
        <fullName evidence="1">Type I-E CRISPR-associated protein Cas7/Cse4/CasC</fullName>
    </submittedName>
</protein>
<keyword evidence="2" id="KW-1185">Reference proteome</keyword>
<evidence type="ECO:0000313" key="1">
    <source>
        <dbReference type="EMBL" id="NMF55930.1"/>
    </source>
</evidence>
<dbReference type="InterPro" id="IPR010148">
    <property type="entry name" value="CRISPR-assoc_prot_CT1975"/>
</dbReference>
<dbReference type="NCBIfam" id="TIGR01869">
    <property type="entry name" value="casC_Cse4"/>
    <property type="match status" value="1"/>
</dbReference>
<sequence>MFIDIYAIQSVPPSNINRDDTGAPKTALYGGVRRARVSSQAWKRAAREEFPKYLPEESLGIRTKFAAELLAQKIVELDAGLEERAAELASAVLGALGIKVEISKRAGDDEGKNETKYLIFFGRGELDVLARIAVSWAEEGKNLKKLDRAAKEEAKSAFKGAKAVDIALFGRMLADVPELNTDASCQVAHAISVDRVTQEFDYFTAIDDCASGDNAGASMIDTVDYNSSTLYRYANINVDALREQLADAHATACGVKAFLEAFVRSMPTGKQNSFANRTLPNCVLVSLREEQPFNAVSAYESPVSAGKDGPISHIAAKRLGECVAQYEKEYDMKAQKAWYVSVDGPIESLDSIAEKVTLAGLVEGVNFEVEAAFGTGE</sequence>
<comment type="caution">
    <text evidence="1">The sequence shown here is derived from an EMBL/GenBank/DDBJ whole genome shotgun (WGS) entry which is preliminary data.</text>
</comment>
<dbReference type="RefSeq" id="WP_169277566.1">
    <property type="nucleotide sequence ID" value="NZ_JABBCP010000004.1"/>
</dbReference>
<reference evidence="1 2" key="1">
    <citation type="submission" date="2020-04" db="EMBL/GenBank/DDBJ databases">
        <title>Collinsella sp. KGMB02528 nov., an anaerobic actinobacterium isolated from human feces.</title>
        <authorList>
            <person name="Han K.-I."/>
            <person name="Eom M.K."/>
            <person name="Kim J.-S."/>
            <person name="Lee K.C."/>
            <person name="Suh M.K."/>
            <person name="Park S.-H."/>
            <person name="Lee J.H."/>
            <person name="Kang S.W."/>
            <person name="Park J.-E."/>
            <person name="Oh B.S."/>
            <person name="Yu S.Y."/>
            <person name="Choi S.-H."/>
            <person name="Lee D.H."/>
            <person name="Yoon H."/>
            <person name="Kim B.-Y."/>
            <person name="Lee J.H."/>
            <person name="Lee J.-S."/>
        </authorList>
    </citation>
    <scope>NUCLEOTIDE SEQUENCE [LARGE SCALE GENOMIC DNA]</scope>
    <source>
        <strain evidence="1 2">KGMB02528</strain>
    </source>
</reference>
<accession>A0A7X9UCD4</accession>
<proteinExistence type="predicted"/>
<name>A0A7X9UCD4_9ACTN</name>
<dbReference type="AlphaFoldDB" id="A0A7X9UCD4"/>
<dbReference type="Proteomes" id="UP000546970">
    <property type="component" value="Unassembled WGS sequence"/>
</dbReference>
<organism evidence="1 2">
    <name type="scientific">Collinsella acetigenes</name>
    <dbReference type="NCBI Taxonomy" id="2713419"/>
    <lineage>
        <taxon>Bacteria</taxon>
        <taxon>Bacillati</taxon>
        <taxon>Actinomycetota</taxon>
        <taxon>Coriobacteriia</taxon>
        <taxon>Coriobacteriales</taxon>
        <taxon>Coriobacteriaceae</taxon>
        <taxon>Collinsella</taxon>
    </lineage>
</organism>
<dbReference type="EMBL" id="JABBCP010000004">
    <property type="protein sequence ID" value="NMF55930.1"/>
    <property type="molecule type" value="Genomic_DNA"/>
</dbReference>
<dbReference type="Pfam" id="PF09344">
    <property type="entry name" value="Cas_CT1975"/>
    <property type="match status" value="1"/>
</dbReference>
<gene>
    <name evidence="1" type="primary">cas7e</name>
    <name evidence="1" type="ORF">HF320_06275</name>
</gene>